<evidence type="ECO:0000313" key="8">
    <source>
        <dbReference type="Proteomes" id="UP000301870"/>
    </source>
</evidence>
<protein>
    <recommendedName>
        <fullName evidence="2">Regulatory protein zeste</fullName>
    </recommendedName>
</protein>
<keyword evidence="8" id="KW-1185">Reference proteome</keyword>
<feature type="domain" description="Myb/SANT-like DNA-binding" evidence="7">
    <location>
        <begin position="39"/>
        <end position="78"/>
    </location>
</feature>
<proteinExistence type="predicted"/>
<gene>
    <name evidence="9 10 11" type="primary">LOC111364909</name>
</gene>
<dbReference type="KEGG" id="sliu:111364909"/>
<comment type="function">
    <text evidence="5">Involved in transvection phenomena (= synapsis-dependent gene expression), where the synaptic pairing of chromosomes carrying genes with which zeste interacts influences the expression of these genes. Zeste binds to DNA and stimulates transcription from a nearby promoter.</text>
</comment>
<evidence type="ECO:0000256" key="2">
    <source>
        <dbReference type="ARBA" id="ARBA00016807"/>
    </source>
</evidence>
<evidence type="ECO:0000256" key="1">
    <source>
        <dbReference type="ARBA" id="ARBA00011764"/>
    </source>
</evidence>
<organism evidence="8 9">
    <name type="scientific">Spodoptera litura</name>
    <name type="common">Asian cotton leafworm</name>
    <dbReference type="NCBI Taxonomy" id="69820"/>
    <lineage>
        <taxon>Eukaryota</taxon>
        <taxon>Metazoa</taxon>
        <taxon>Ecdysozoa</taxon>
        <taxon>Arthropoda</taxon>
        <taxon>Hexapoda</taxon>
        <taxon>Insecta</taxon>
        <taxon>Pterygota</taxon>
        <taxon>Neoptera</taxon>
        <taxon>Endopterygota</taxon>
        <taxon>Lepidoptera</taxon>
        <taxon>Glossata</taxon>
        <taxon>Ditrysia</taxon>
        <taxon>Noctuoidea</taxon>
        <taxon>Noctuidae</taxon>
        <taxon>Amphipyrinae</taxon>
        <taxon>Spodoptera</taxon>
    </lineage>
</organism>
<dbReference type="InterPro" id="IPR028002">
    <property type="entry name" value="Myb_DNA-bind_5"/>
</dbReference>
<evidence type="ECO:0000256" key="4">
    <source>
        <dbReference type="ARBA" id="ARBA00023163"/>
    </source>
</evidence>
<evidence type="ECO:0000313" key="10">
    <source>
        <dbReference type="RefSeq" id="XP_022837688.1"/>
    </source>
</evidence>
<keyword evidence="4" id="KW-0804">Transcription</keyword>
<dbReference type="Pfam" id="PF13873">
    <property type="entry name" value="Myb_DNA-bind_5"/>
    <property type="match status" value="1"/>
</dbReference>
<dbReference type="RefSeq" id="XP_022837687.1">
    <property type="nucleotide sequence ID" value="XM_022981919.1"/>
</dbReference>
<dbReference type="GeneID" id="111364909"/>
<keyword evidence="3" id="KW-0805">Transcription regulation</keyword>
<sequence length="304" mass="35236">MEPRLRATMEQFLVLIDFMERHGDLSKPAPGLIGRNNCELLWMQLTKILNSIPGGVQKPSDKWKKVWADWKTKTKKKYINKCDGSGRFVKITALEERVVAVMGVTKKFDQIVIQEQDYKIESATELLPGPSNTDDIVLENHSNQNIVTPDIYVIQSPQVKEETILVTPASLPSLSPPPSQTHTFIEQNNRQPVSSSQFSTTSRRATVTRRNRRLHTPFERVAEQFAAIERRRLMYEEERDKRLHEREMERIKLEAERLRLETERLEVTREQTSLLHQLSHLGQRLIEVMTEQQSASLLSTDPER</sequence>
<feature type="coiled-coil region" evidence="6">
    <location>
        <begin position="234"/>
        <end position="270"/>
    </location>
</feature>
<dbReference type="OrthoDB" id="6437871at2759"/>
<comment type="subunit">
    <text evidence="1">Self-associates forming complexes of several hundred monomers.</text>
</comment>
<dbReference type="RefSeq" id="XP_022837688.1">
    <property type="nucleotide sequence ID" value="XM_022981920.1"/>
</dbReference>
<dbReference type="AlphaFoldDB" id="A0A9J7J4Z2"/>
<evidence type="ECO:0000313" key="11">
    <source>
        <dbReference type="RefSeq" id="XP_022837689.1"/>
    </source>
</evidence>
<dbReference type="RefSeq" id="XP_022837689.1">
    <property type="nucleotide sequence ID" value="XM_022981921.1"/>
</dbReference>
<evidence type="ECO:0000256" key="5">
    <source>
        <dbReference type="ARBA" id="ARBA00025466"/>
    </source>
</evidence>
<accession>A0A9J7J4Z2</accession>
<evidence type="ECO:0000313" key="9">
    <source>
        <dbReference type="RefSeq" id="XP_022837687.1"/>
    </source>
</evidence>
<reference evidence="9 10" key="1">
    <citation type="submission" date="2025-04" db="UniProtKB">
        <authorList>
            <consortium name="RefSeq"/>
        </authorList>
    </citation>
    <scope>IDENTIFICATION</scope>
    <source>
        <strain evidence="9 10">Ishihara</strain>
        <tissue evidence="9 10">Whole body</tissue>
    </source>
</reference>
<evidence type="ECO:0000256" key="6">
    <source>
        <dbReference type="SAM" id="Coils"/>
    </source>
</evidence>
<dbReference type="Proteomes" id="UP000301870">
    <property type="component" value="Chromosome 6"/>
</dbReference>
<evidence type="ECO:0000256" key="3">
    <source>
        <dbReference type="ARBA" id="ARBA00023015"/>
    </source>
</evidence>
<name>A0A9J7J4Z2_SPOLT</name>
<keyword evidence="6" id="KW-0175">Coiled coil</keyword>
<evidence type="ECO:0000259" key="7">
    <source>
        <dbReference type="Pfam" id="PF13873"/>
    </source>
</evidence>